<evidence type="ECO:0000256" key="3">
    <source>
        <dbReference type="ARBA" id="ARBA00022448"/>
    </source>
</evidence>
<feature type="transmembrane region" description="Helical" evidence="10">
    <location>
        <begin position="294"/>
        <end position="319"/>
    </location>
</feature>
<evidence type="ECO:0000256" key="9">
    <source>
        <dbReference type="PIRSR" id="PIRSR600175-2"/>
    </source>
</evidence>
<dbReference type="Pfam" id="PF00209">
    <property type="entry name" value="SNF"/>
    <property type="match status" value="1"/>
</dbReference>
<dbReference type="GO" id="GO:0089718">
    <property type="term" value="P:amino acid import across plasma membrane"/>
    <property type="evidence" value="ECO:0007669"/>
    <property type="project" value="TreeGrafter"/>
</dbReference>
<feature type="transmembrane region" description="Helical" evidence="10">
    <location>
        <begin position="416"/>
        <end position="440"/>
    </location>
</feature>
<dbReference type="SUPFAM" id="SSF161070">
    <property type="entry name" value="SNF-like"/>
    <property type="match status" value="1"/>
</dbReference>
<evidence type="ECO:0000256" key="6">
    <source>
        <dbReference type="ARBA" id="ARBA00022989"/>
    </source>
</evidence>
<dbReference type="Proteomes" id="UP001314205">
    <property type="component" value="Unassembled WGS sequence"/>
</dbReference>
<evidence type="ECO:0000313" key="11">
    <source>
        <dbReference type="EMBL" id="CAK1588587.1"/>
    </source>
</evidence>
<evidence type="ECO:0000256" key="7">
    <source>
        <dbReference type="ARBA" id="ARBA00023136"/>
    </source>
</evidence>
<evidence type="ECO:0000313" key="12">
    <source>
        <dbReference type="Proteomes" id="UP001314205"/>
    </source>
</evidence>
<dbReference type="InterPro" id="IPR000175">
    <property type="entry name" value="Na/ntran_symport"/>
</dbReference>
<keyword evidence="4 10" id="KW-0812">Transmembrane</keyword>
<comment type="similarity">
    <text evidence="2">Belongs to the sodium:neurotransmitter symporter (SNF) (TC 2.A.22) family.</text>
</comment>
<evidence type="ECO:0000256" key="1">
    <source>
        <dbReference type="ARBA" id="ARBA00004141"/>
    </source>
</evidence>
<accession>A0AAV1L3I4</accession>
<name>A0AAV1L3I4_9NEOP</name>
<dbReference type="GO" id="GO:0005886">
    <property type="term" value="C:plasma membrane"/>
    <property type="evidence" value="ECO:0007669"/>
    <property type="project" value="TreeGrafter"/>
</dbReference>
<sequence length="615" mass="70672">MTLVDLKISTSTSLHDKSDYALKKHFRWESIKKFVYLAFTYSSTTYNFDIFSKVQHDCVRLFDFLFFEITMGMTYMFMDVFIKQYTRKIHCNQLLNPLLRGITIGCMLQSLMWNVFLAADLADSLRYLIAGLHHVTFWSKCQETTQNGSCLPTELVIIFCRNQTKSNLTVTSVHFNYQTYFTSTDRSDITSKMFVIIFVWTINFFVATITDDSLVKLFRIASLWRMCSTVFVLVFSLLSTKYFLWTAISQMFDVTAPRVYASAIDRVTFSFGIGLVGVYDFGTMSAHTMVDNAVVIFTIVFTILAFARSLIIRILYLALTRCVIVKKAINTHYLLFALLPLSAEFMQANKIYTIYIYENVISSLVAYLAMLTLTMSKILHSEFRSVKNVYLVGILCFLSCNLSFPIAMLPKTKLKGILLGMNLTVLYLGGFKVAVIMWLYGVDKFSTDVQFSLGFKPTRFWTVCWVLFPILTFIFIIQKIYILVNFTETVQMILASIWIIFSLLLVTIIQGKTIARYIVRNNLVGVFKCSPKYGPPDPEDRLRRRKFDVALLHHQCVHDCIIVDEKLDCNHLPLMFKNKARLESISDTSLTNIFEAGPSTIKTSAVLDITQMHNN</sequence>
<organism evidence="11 12">
    <name type="scientific">Parnassius mnemosyne</name>
    <name type="common">clouded apollo</name>
    <dbReference type="NCBI Taxonomy" id="213953"/>
    <lineage>
        <taxon>Eukaryota</taxon>
        <taxon>Metazoa</taxon>
        <taxon>Ecdysozoa</taxon>
        <taxon>Arthropoda</taxon>
        <taxon>Hexapoda</taxon>
        <taxon>Insecta</taxon>
        <taxon>Pterygota</taxon>
        <taxon>Neoptera</taxon>
        <taxon>Endopterygota</taxon>
        <taxon>Lepidoptera</taxon>
        <taxon>Glossata</taxon>
        <taxon>Ditrysia</taxon>
        <taxon>Papilionoidea</taxon>
        <taxon>Papilionidae</taxon>
        <taxon>Parnassiinae</taxon>
        <taxon>Parnassini</taxon>
        <taxon>Parnassius</taxon>
        <taxon>Driopa</taxon>
    </lineage>
</organism>
<dbReference type="AlphaFoldDB" id="A0AAV1L3I4"/>
<feature type="transmembrane region" description="Helical" evidence="10">
    <location>
        <begin position="98"/>
        <end position="119"/>
    </location>
</feature>
<feature type="transmembrane region" description="Helical" evidence="10">
    <location>
        <begin position="61"/>
        <end position="78"/>
    </location>
</feature>
<dbReference type="EMBL" id="CAVLGL010000082">
    <property type="protein sequence ID" value="CAK1588587.1"/>
    <property type="molecule type" value="Genomic_DNA"/>
</dbReference>
<evidence type="ECO:0000256" key="2">
    <source>
        <dbReference type="ARBA" id="ARBA00006459"/>
    </source>
</evidence>
<feature type="transmembrane region" description="Helical" evidence="10">
    <location>
        <begin position="264"/>
        <end position="282"/>
    </location>
</feature>
<feature type="disulfide bond" evidence="9">
    <location>
        <begin position="141"/>
        <end position="150"/>
    </location>
</feature>
<gene>
    <name evidence="11" type="ORF">PARMNEM_LOCUS9206</name>
</gene>
<dbReference type="GO" id="GO:0046872">
    <property type="term" value="F:metal ion binding"/>
    <property type="evidence" value="ECO:0007669"/>
    <property type="project" value="UniProtKB-KW"/>
</dbReference>
<evidence type="ECO:0000256" key="5">
    <source>
        <dbReference type="ARBA" id="ARBA00022847"/>
    </source>
</evidence>
<keyword evidence="5" id="KW-0769">Symport</keyword>
<keyword evidence="6 10" id="KW-1133">Transmembrane helix</keyword>
<keyword evidence="8" id="KW-0915">Sodium</keyword>
<keyword evidence="3" id="KW-0813">Transport</keyword>
<feature type="transmembrane region" description="Helical" evidence="10">
    <location>
        <begin position="490"/>
        <end position="509"/>
    </location>
</feature>
<proteinExistence type="inferred from homology"/>
<protein>
    <submittedName>
        <fullName evidence="11">Uncharacterized protein</fullName>
    </submittedName>
</protein>
<reference evidence="11 12" key="1">
    <citation type="submission" date="2023-11" db="EMBL/GenBank/DDBJ databases">
        <authorList>
            <person name="Hedman E."/>
            <person name="Englund M."/>
            <person name="Stromberg M."/>
            <person name="Nyberg Akerstrom W."/>
            <person name="Nylinder S."/>
            <person name="Jareborg N."/>
            <person name="Kallberg Y."/>
            <person name="Kronander E."/>
        </authorList>
    </citation>
    <scope>NUCLEOTIDE SEQUENCE [LARGE SCALE GENOMIC DNA]</scope>
</reference>
<dbReference type="PROSITE" id="PS50267">
    <property type="entry name" value="NA_NEUROTRAN_SYMP_3"/>
    <property type="match status" value="1"/>
</dbReference>
<keyword evidence="8" id="KW-0479">Metal-binding</keyword>
<comment type="caution">
    <text evidence="11">The sequence shown here is derived from an EMBL/GenBank/DDBJ whole genome shotgun (WGS) entry which is preliminary data.</text>
</comment>
<comment type="subcellular location">
    <subcellularLocation>
        <location evidence="1">Membrane</location>
        <topology evidence="1">Multi-pass membrane protein</topology>
    </subcellularLocation>
</comment>
<feature type="transmembrane region" description="Helical" evidence="10">
    <location>
        <begin position="460"/>
        <end position="484"/>
    </location>
</feature>
<evidence type="ECO:0000256" key="10">
    <source>
        <dbReference type="SAM" id="Phobius"/>
    </source>
</evidence>
<feature type="transmembrane region" description="Helical" evidence="10">
    <location>
        <begin position="388"/>
        <end position="410"/>
    </location>
</feature>
<feature type="binding site" evidence="8">
    <location>
        <position position="270"/>
    </location>
    <ligand>
        <name>Na(+)</name>
        <dbReference type="ChEBI" id="CHEBI:29101"/>
        <label>1</label>
    </ligand>
</feature>
<dbReference type="PANTHER" id="PTHR11616">
    <property type="entry name" value="SODIUM/CHLORIDE DEPENDENT TRANSPORTER"/>
    <property type="match status" value="1"/>
</dbReference>
<dbReference type="InterPro" id="IPR037272">
    <property type="entry name" value="SNS_sf"/>
</dbReference>
<dbReference type="PANTHER" id="PTHR11616:SF241">
    <property type="entry name" value="SODIUM- AND CHLORIDE-DEPENDENT GLYCINE TRANSPORTER 2"/>
    <property type="match status" value="1"/>
</dbReference>
<feature type="transmembrane region" description="Helical" evidence="10">
    <location>
        <begin position="222"/>
        <end position="244"/>
    </location>
</feature>
<evidence type="ECO:0000256" key="4">
    <source>
        <dbReference type="ARBA" id="ARBA00022692"/>
    </source>
</evidence>
<dbReference type="GO" id="GO:0005283">
    <property type="term" value="F:amino acid:sodium symporter activity"/>
    <property type="evidence" value="ECO:0007669"/>
    <property type="project" value="TreeGrafter"/>
</dbReference>
<feature type="transmembrane region" description="Helical" evidence="10">
    <location>
        <begin position="331"/>
        <end position="348"/>
    </location>
</feature>
<keyword evidence="7 10" id="KW-0472">Membrane</keyword>
<evidence type="ECO:0000256" key="8">
    <source>
        <dbReference type="PIRSR" id="PIRSR600175-1"/>
    </source>
</evidence>
<feature type="transmembrane region" description="Helical" evidence="10">
    <location>
        <begin position="193"/>
        <end position="210"/>
    </location>
</feature>
<feature type="transmembrane region" description="Helical" evidence="10">
    <location>
        <begin position="354"/>
        <end position="376"/>
    </location>
</feature>
<keyword evidence="12" id="KW-1185">Reference proteome</keyword>
<keyword evidence="9" id="KW-1015">Disulfide bond</keyword>